<evidence type="ECO:0000313" key="1">
    <source>
        <dbReference type="EnsemblMetazoa" id="AARA014293-PA"/>
    </source>
</evidence>
<accession>A0A182IFN1</accession>
<dbReference type="EMBL" id="APCN01002994">
    <property type="status" value="NOT_ANNOTATED_CDS"/>
    <property type="molecule type" value="Genomic_DNA"/>
</dbReference>
<dbReference type="VEuPathDB" id="VectorBase:AARA014293"/>
<dbReference type="EnsemblMetazoa" id="AARA014293-RA">
    <property type="protein sequence ID" value="AARA014293-PA"/>
    <property type="gene ID" value="AARA014293"/>
</dbReference>
<dbReference type="Proteomes" id="UP000075840">
    <property type="component" value="Unassembled WGS sequence"/>
</dbReference>
<proteinExistence type="predicted"/>
<dbReference type="AlphaFoldDB" id="A0A182IFN1"/>
<organism evidence="1 2">
    <name type="scientific">Anopheles arabiensis</name>
    <name type="common">Mosquito</name>
    <dbReference type="NCBI Taxonomy" id="7173"/>
    <lineage>
        <taxon>Eukaryota</taxon>
        <taxon>Metazoa</taxon>
        <taxon>Ecdysozoa</taxon>
        <taxon>Arthropoda</taxon>
        <taxon>Hexapoda</taxon>
        <taxon>Insecta</taxon>
        <taxon>Pterygota</taxon>
        <taxon>Neoptera</taxon>
        <taxon>Endopterygota</taxon>
        <taxon>Diptera</taxon>
        <taxon>Nematocera</taxon>
        <taxon>Culicoidea</taxon>
        <taxon>Culicidae</taxon>
        <taxon>Anophelinae</taxon>
        <taxon>Anopheles</taxon>
    </lineage>
</organism>
<sequence>MSRRQKRAKCPTATVTKTIGEMCLHCRYRCKPRPTGGPPPWSRGTRNRPRFKPYFKSVLPG</sequence>
<evidence type="ECO:0000313" key="2">
    <source>
        <dbReference type="Proteomes" id="UP000075840"/>
    </source>
</evidence>
<protein>
    <submittedName>
        <fullName evidence="1">Uncharacterized protein</fullName>
    </submittedName>
</protein>
<name>A0A182IFN1_ANOAR</name>
<reference evidence="1" key="1">
    <citation type="submission" date="2022-08" db="UniProtKB">
        <authorList>
            <consortium name="EnsemblMetazoa"/>
        </authorList>
    </citation>
    <scope>IDENTIFICATION</scope>
    <source>
        <strain evidence="1">Dongola</strain>
    </source>
</reference>
<keyword evidence="2" id="KW-1185">Reference proteome</keyword>